<dbReference type="PANTHER" id="PTHR10288">
    <property type="entry name" value="KH DOMAIN CONTAINING RNA BINDING PROTEIN"/>
    <property type="match status" value="1"/>
</dbReference>
<sequence length="413" mass="44791">MDSENKHDSADSNGKRPAEDDGAREQSNKRSRNDEEFCEFRVLLQSRNAGAVIGKGGKNIRALRIDYNATITVPDSSGPERILIIVATIESIGHVLSNVIPSLEEHYTSRDFDCELRMLVHHSQAGGIIGLKGAKIKELRERTSTTIKVFQECCPRSTDRVVLIGGKPDNVVECVKSIMYDLQKSDIKGHLLPYDPNFYDETYDYGGFTAMYDDRGWGRPAPRGRGGPPFPPHGGRFFERGGRHLPPPPGPPPPHRGRYGGPPSPGGGSDMGYDSHPPSRRSGPPPPPLRGGRLGGDQGRPGYSVGRSPAYSGGYEDEDMGQMAYAGCSYGGIGGPIMSSQVSIPKDLAGSIIGKGGLRIRQIRSESGASIKIDEPLEGSEDRIITITGIQDQIQNAQFLLQNSVKQYSGKCF</sequence>
<keyword evidence="13" id="KW-0238">DNA-binding</keyword>
<keyword evidence="16" id="KW-0508">mRNA splicing</keyword>
<feature type="compositionally biased region" description="Pro residues" evidence="20">
    <location>
        <begin position="245"/>
        <end position="254"/>
    </location>
</feature>
<keyword evidence="11 19" id="KW-0694">RNA-binding</keyword>
<keyword evidence="9" id="KW-0747">Spliceosome</keyword>
<evidence type="ECO:0000259" key="21">
    <source>
        <dbReference type="SMART" id="SM00322"/>
    </source>
</evidence>
<evidence type="ECO:0000256" key="15">
    <source>
        <dbReference type="ARBA" id="ARBA00023163"/>
    </source>
</evidence>
<dbReference type="Ensembl" id="ENSEBUT00000001610.1">
    <property type="protein sequence ID" value="ENSEBUP00000001288.1"/>
    <property type="gene ID" value="ENSEBUG00000001160.1"/>
</dbReference>
<evidence type="ECO:0000256" key="9">
    <source>
        <dbReference type="ARBA" id="ARBA00022728"/>
    </source>
</evidence>
<dbReference type="SMART" id="SM00322">
    <property type="entry name" value="KH"/>
    <property type="match status" value="3"/>
</dbReference>
<dbReference type="InterPro" id="IPR012987">
    <property type="entry name" value="ROK_N"/>
</dbReference>
<evidence type="ECO:0000256" key="4">
    <source>
        <dbReference type="ARBA" id="ARBA00022481"/>
    </source>
</evidence>
<dbReference type="GO" id="GO:0005681">
    <property type="term" value="C:spliceosomal complex"/>
    <property type="evidence" value="ECO:0007669"/>
    <property type="project" value="UniProtKB-KW"/>
</dbReference>
<evidence type="ECO:0000256" key="12">
    <source>
        <dbReference type="ARBA" id="ARBA00023015"/>
    </source>
</evidence>
<name>A0A8C4N253_EPTBU</name>
<evidence type="ECO:0000256" key="6">
    <source>
        <dbReference type="ARBA" id="ARBA00022491"/>
    </source>
</evidence>
<comment type="subcellular location">
    <subcellularLocation>
        <location evidence="1">Cytoplasm</location>
    </subcellularLocation>
    <subcellularLocation>
        <location evidence="2">Nucleus</location>
        <location evidence="2">Nucleoplasm</location>
    </subcellularLocation>
</comment>
<proteinExistence type="predicted"/>
<evidence type="ECO:0000256" key="5">
    <source>
        <dbReference type="ARBA" id="ARBA00022490"/>
    </source>
</evidence>
<dbReference type="InterPro" id="IPR004087">
    <property type="entry name" value="KH_dom"/>
</dbReference>
<dbReference type="InterPro" id="IPR036612">
    <property type="entry name" value="KH_dom_type_1_sf"/>
</dbReference>
<keyword evidence="23" id="KW-1185">Reference proteome</keyword>
<evidence type="ECO:0000256" key="8">
    <source>
        <dbReference type="ARBA" id="ARBA00022664"/>
    </source>
</evidence>
<reference evidence="22" key="2">
    <citation type="submission" date="2025-09" db="UniProtKB">
        <authorList>
            <consortium name="Ensembl"/>
        </authorList>
    </citation>
    <scope>IDENTIFICATION</scope>
</reference>
<dbReference type="GO" id="GO:0003723">
    <property type="term" value="F:RNA binding"/>
    <property type="evidence" value="ECO:0007669"/>
    <property type="project" value="UniProtKB-UniRule"/>
</dbReference>
<evidence type="ECO:0000256" key="14">
    <source>
        <dbReference type="ARBA" id="ARBA00023159"/>
    </source>
</evidence>
<evidence type="ECO:0000256" key="3">
    <source>
        <dbReference type="ARBA" id="ARBA00018447"/>
    </source>
</evidence>
<dbReference type="FunFam" id="3.30.1370.10:FF:000023">
    <property type="entry name" value="Heterogeneous nuclear ribonucleoprotein K, like"/>
    <property type="match status" value="1"/>
</dbReference>
<accession>A0A8C4N253</accession>
<dbReference type="InterPro" id="IPR004088">
    <property type="entry name" value="KH_dom_type_1"/>
</dbReference>
<feature type="region of interest" description="Disordered" evidence="20">
    <location>
        <begin position="219"/>
        <end position="314"/>
    </location>
</feature>
<keyword evidence="5" id="KW-0963">Cytoplasm</keyword>
<dbReference type="Gene3D" id="3.30.1370.10">
    <property type="entry name" value="K Homology domain, type 1"/>
    <property type="match status" value="3"/>
</dbReference>
<keyword evidence="17" id="KW-0539">Nucleus</keyword>
<evidence type="ECO:0000313" key="23">
    <source>
        <dbReference type="Proteomes" id="UP000694388"/>
    </source>
</evidence>
<evidence type="ECO:0000256" key="10">
    <source>
        <dbReference type="ARBA" id="ARBA00022737"/>
    </source>
</evidence>
<dbReference type="GO" id="GO:0006397">
    <property type="term" value="P:mRNA processing"/>
    <property type="evidence" value="ECO:0007669"/>
    <property type="project" value="UniProtKB-KW"/>
</dbReference>
<keyword evidence="6" id="KW-0678">Repressor</keyword>
<keyword evidence="10" id="KW-0677">Repeat</keyword>
<evidence type="ECO:0000313" key="22">
    <source>
        <dbReference type="Ensembl" id="ENSEBUP00000001288.1"/>
    </source>
</evidence>
<evidence type="ECO:0000256" key="2">
    <source>
        <dbReference type="ARBA" id="ARBA00004642"/>
    </source>
</evidence>
<evidence type="ECO:0000256" key="16">
    <source>
        <dbReference type="ARBA" id="ARBA00023187"/>
    </source>
</evidence>
<keyword evidence="7" id="KW-0597">Phosphoprotein</keyword>
<dbReference type="CDD" id="cd22433">
    <property type="entry name" value="KH-I_HNRNPK_rpt2"/>
    <property type="match status" value="1"/>
</dbReference>
<dbReference type="GO" id="GO:0003677">
    <property type="term" value="F:DNA binding"/>
    <property type="evidence" value="ECO:0007669"/>
    <property type="project" value="UniProtKB-KW"/>
</dbReference>
<keyword evidence="4" id="KW-0488">Methylation</keyword>
<evidence type="ECO:0000256" key="17">
    <source>
        <dbReference type="ARBA" id="ARBA00023242"/>
    </source>
</evidence>
<evidence type="ECO:0000256" key="20">
    <source>
        <dbReference type="SAM" id="MobiDB-lite"/>
    </source>
</evidence>
<dbReference type="OMA" id="KALRTDX"/>
<dbReference type="SUPFAM" id="SSF54791">
    <property type="entry name" value="Eukaryotic type KH-domain (KH-domain type I)"/>
    <property type="match status" value="3"/>
</dbReference>
<evidence type="ECO:0000256" key="11">
    <source>
        <dbReference type="ARBA" id="ARBA00022884"/>
    </source>
</evidence>
<evidence type="ECO:0000256" key="18">
    <source>
        <dbReference type="ARBA" id="ARBA00023274"/>
    </source>
</evidence>
<keyword evidence="12" id="KW-0805">Transcription regulation</keyword>
<dbReference type="GO" id="GO:0005654">
    <property type="term" value="C:nucleoplasm"/>
    <property type="evidence" value="ECO:0007669"/>
    <property type="project" value="UniProtKB-SubCell"/>
</dbReference>
<keyword evidence="18" id="KW-0687">Ribonucleoprotein</keyword>
<dbReference type="GeneTree" id="ENSGT00940000153434"/>
<dbReference type="AlphaFoldDB" id="A0A8C4N253"/>
<keyword evidence="14" id="KW-0010">Activator</keyword>
<organism evidence="22 23">
    <name type="scientific">Eptatretus burgeri</name>
    <name type="common">Inshore hagfish</name>
    <dbReference type="NCBI Taxonomy" id="7764"/>
    <lineage>
        <taxon>Eukaryota</taxon>
        <taxon>Metazoa</taxon>
        <taxon>Chordata</taxon>
        <taxon>Craniata</taxon>
        <taxon>Vertebrata</taxon>
        <taxon>Cyclostomata</taxon>
        <taxon>Myxini</taxon>
        <taxon>Myxiniformes</taxon>
        <taxon>Myxinidae</taxon>
        <taxon>Eptatretinae</taxon>
        <taxon>Eptatretus</taxon>
    </lineage>
</organism>
<feature type="region of interest" description="Disordered" evidence="20">
    <location>
        <begin position="1"/>
        <end position="32"/>
    </location>
</feature>
<dbReference type="GO" id="GO:0005737">
    <property type="term" value="C:cytoplasm"/>
    <property type="evidence" value="ECO:0007669"/>
    <property type="project" value="UniProtKB-SubCell"/>
</dbReference>
<evidence type="ECO:0000256" key="19">
    <source>
        <dbReference type="PROSITE-ProRule" id="PRU00117"/>
    </source>
</evidence>
<protein>
    <recommendedName>
        <fullName evidence="3">Heterogeneous nuclear ribonucleoprotein K</fullName>
    </recommendedName>
</protein>
<feature type="domain" description="K Homology" evidence="21">
    <location>
        <begin position="36"/>
        <end position="104"/>
    </location>
</feature>
<dbReference type="Proteomes" id="UP000694388">
    <property type="component" value="Unplaced"/>
</dbReference>
<dbReference type="GO" id="GO:0008380">
    <property type="term" value="P:RNA splicing"/>
    <property type="evidence" value="ECO:0007669"/>
    <property type="project" value="UniProtKB-KW"/>
</dbReference>
<dbReference type="Pfam" id="PF00013">
    <property type="entry name" value="KH_1"/>
    <property type="match status" value="3"/>
</dbReference>
<feature type="domain" description="K Homology" evidence="21">
    <location>
        <begin position="112"/>
        <end position="183"/>
    </location>
</feature>
<keyword evidence="8" id="KW-0507">mRNA processing</keyword>
<evidence type="ECO:0000256" key="1">
    <source>
        <dbReference type="ARBA" id="ARBA00004496"/>
    </source>
</evidence>
<keyword evidence="15" id="KW-0804">Transcription</keyword>
<dbReference type="FunFam" id="3.30.1370.10:FF:000025">
    <property type="entry name" value="Heterogeneous nuclear ribonucleoprotein K, like"/>
    <property type="match status" value="1"/>
</dbReference>
<feature type="domain" description="K Homology" evidence="21">
    <location>
        <begin position="336"/>
        <end position="406"/>
    </location>
</feature>
<dbReference type="CDD" id="cd22432">
    <property type="entry name" value="KH-I_HNRNPK_rpt1"/>
    <property type="match status" value="1"/>
</dbReference>
<reference evidence="22" key="1">
    <citation type="submission" date="2025-08" db="UniProtKB">
        <authorList>
            <consortium name="Ensembl"/>
        </authorList>
    </citation>
    <scope>IDENTIFICATION</scope>
</reference>
<dbReference type="PROSITE" id="PS50084">
    <property type="entry name" value="KH_TYPE_1"/>
    <property type="match status" value="3"/>
</dbReference>
<dbReference type="Pfam" id="PF08067">
    <property type="entry name" value="ROKNT"/>
    <property type="match status" value="1"/>
</dbReference>
<dbReference type="CDD" id="cd22434">
    <property type="entry name" value="KH-I_HNRNPK_rpt3"/>
    <property type="match status" value="1"/>
</dbReference>
<evidence type="ECO:0000256" key="13">
    <source>
        <dbReference type="ARBA" id="ARBA00023125"/>
    </source>
</evidence>
<evidence type="ECO:0000256" key="7">
    <source>
        <dbReference type="ARBA" id="ARBA00022553"/>
    </source>
</evidence>